<dbReference type="OrthoDB" id="5395440at2759"/>
<evidence type="ECO:0000313" key="5">
    <source>
        <dbReference type="EMBL" id="KAA8908455.1"/>
    </source>
</evidence>
<proteinExistence type="predicted"/>
<reference evidence="5 6" key="1">
    <citation type="submission" date="2019-09" db="EMBL/GenBank/DDBJ databases">
        <title>Draft genome of the ectomycorrhizal ascomycete Sphaerosporella brunnea.</title>
        <authorList>
            <consortium name="DOE Joint Genome Institute"/>
            <person name="Benucci G.M."/>
            <person name="Marozzi G."/>
            <person name="Antonielli L."/>
            <person name="Sanchez S."/>
            <person name="Marco P."/>
            <person name="Wang X."/>
            <person name="Falini L.B."/>
            <person name="Barry K."/>
            <person name="Haridas S."/>
            <person name="Lipzen A."/>
            <person name="Labutti K."/>
            <person name="Grigoriev I.V."/>
            <person name="Murat C."/>
            <person name="Martin F."/>
            <person name="Albertini E."/>
            <person name="Donnini D."/>
            <person name="Bonito G."/>
        </authorList>
    </citation>
    <scope>NUCLEOTIDE SEQUENCE [LARGE SCALE GENOMIC DNA]</scope>
    <source>
        <strain evidence="5 6">Sb_GMNB300</strain>
    </source>
</reference>
<organism evidence="5 6">
    <name type="scientific">Sphaerosporella brunnea</name>
    <dbReference type="NCBI Taxonomy" id="1250544"/>
    <lineage>
        <taxon>Eukaryota</taxon>
        <taxon>Fungi</taxon>
        <taxon>Dikarya</taxon>
        <taxon>Ascomycota</taxon>
        <taxon>Pezizomycotina</taxon>
        <taxon>Pezizomycetes</taxon>
        <taxon>Pezizales</taxon>
        <taxon>Pyronemataceae</taxon>
        <taxon>Sphaerosporella</taxon>
    </lineage>
</organism>
<feature type="region of interest" description="Disordered" evidence="3">
    <location>
        <begin position="28"/>
        <end position="241"/>
    </location>
</feature>
<gene>
    <name evidence="5" type="ORF">FN846DRAFT_889459</name>
</gene>
<evidence type="ECO:0000259" key="4">
    <source>
        <dbReference type="Pfam" id="PF24554"/>
    </source>
</evidence>
<name>A0A5J5EZE9_9PEZI</name>
<comment type="caution">
    <text evidence="5">The sequence shown here is derived from an EMBL/GenBank/DDBJ whole genome shotgun (WGS) entry which is preliminary data.</text>
</comment>
<feature type="compositionally biased region" description="Polar residues" evidence="3">
    <location>
        <begin position="152"/>
        <end position="180"/>
    </location>
</feature>
<protein>
    <recommendedName>
        <fullName evidence="4">DUF7603 domain-containing protein</fullName>
    </recommendedName>
</protein>
<feature type="coiled-coil region" evidence="2">
    <location>
        <begin position="701"/>
        <end position="922"/>
    </location>
</feature>
<dbReference type="Pfam" id="PF24554">
    <property type="entry name" value="DUF7603"/>
    <property type="match status" value="1"/>
</dbReference>
<evidence type="ECO:0000256" key="3">
    <source>
        <dbReference type="SAM" id="MobiDB-lite"/>
    </source>
</evidence>
<dbReference type="AlphaFoldDB" id="A0A5J5EZE9"/>
<dbReference type="Proteomes" id="UP000326924">
    <property type="component" value="Unassembled WGS sequence"/>
</dbReference>
<keyword evidence="6" id="KW-1185">Reference proteome</keyword>
<evidence type="ECO:0000256" key="2">
    <source>
        <dbReference type="SAM" id="Coils"/>
    </source>
</evidence>
<dbReference type="PANTHER" id="PTHR23160">
    <property type="entry name" value="SYNAPTONEMAL COMPLEX PROTEIN-RELATED"/>
    <property type="match status" value="1"/>
</dbReference>
<dbReference type="PANTHER" id="PTHR23160:SF19">
    <property type="entry name" value="MYOSIN HEAVY CHAIN-RELATED PROTEIN"/>
    <property type="match status" value="1"/>
</dbReference>
<feature type="region of interest" description="Disordered" evidence="3">
    <location>
        <begin position="395"/>
        <end position="434"/>
    </location>
</feature>
<feature type="coiled-coil region" evidence="2">
    <location>
        <begin position="593"/>
        <end position="676"/>
    </location>
</feature>
<evidence type="ECO:0000313" key="6">
    <source>
        <dbReference type="Proteomes" id="UP000326924"/>
    </source>
</evidence>
<accession>A0A5J5EZE9</accession>
<feature type="coiled-coil region" evidence="2">
    <location>
        <begin position="969"/>
        <end position="1010"/>
    </location>
</feature>
<dbReference type="EMBL" id="VXIS01000068">
    <property type="protein sequence ID" value="KAA8908455.1"/>
    <property type="molecule type" value="Genomic_DNA"/>
</dbReference>
<dbReference type="InParanoid" id="A0A5J5EZE9"/>
<dbReference type="InterPro" id="IPR056023">
    <property type="entry name" value="DUF7603"/>
</dbReference>
<sequence length="1026" mass="115159">MTTIAAFQKQSFDLLSDSSLQKPIAGTVGPDFSVFTSPPLPPISYSPRSTPVRRKQAGVNSLPLGARISDQFPKPPTHKPAASAALDPPEALPREYPVVDSPTLPSSEQLDFNRLYREEQPPTPITWRRRQSGDSDIRQQLSSFHVGPHSPLTPSHARSNSESSLNISPRTVIQSTQPLRRSSALAMVPSRPSVSAGDAGVEETSKPPKSPSNRFTALFRWGSSSEQGGAPQVPEVPPIPVSPIESSRVSMAPSLAPSIKTLPPAIDISRANNIAEMNNQMSGSYTDDNLFPMTPSYSPIEAIEEEVRIVSADLAASIRREMDLEDLVERLQAEAAERGSNGRRTSDYFSDAGTPVRILDLDTNKDLEAEKMVRKVEQEKAQLRLDMLEKIQEEREKRRAAEAQVKQLEEAAAKPPPRGSTPAPTGDSSEQVKDLEAALEEAKRKLAEERLMKENFEDLLTALKQELEANRNERDNLRDEVVPQLRARVEGLEAEASELQKLMYEHSRMQQELASLKTENANLAAAIRDKSQLELQSPVQVQGAVQAQVVQAQLVQISTSGGNRQSLASVFNTPGTPTNGMPNVSLPLNPKDRESLAERLKDVEMQRDSLHKALKSLRERQQFEAKKSKERIKALELERDRALHPSVKRQGRDKEMSALRREVDRLRRRADDALEQKFVCERSLGTLKMDLEKAEQETSTLRILLQEHDDLIAQHEELRDSHARLSREVSELKQGGATQSVSLQQAYKDLQNLHERSLARLDELENREGDVSERERRLSEANEVSQRAIQELRKSLTSAEVDRDSARVEAEAYRKRAESLQRSETLHLQEERNLAAQLRISSERVEELAAQVRAQLASNDNLRERLADCISRGEQEQRASAKKINDLQDKLRQLEDKVVEAQQQAEDAVAQHEDEIRRIRETHTSQLRRLKSTVIKSPGLKSPLSPLLRSPKLEWTSIRRLSNSDASKTEVLEKRVSELERALSDADDEMAEVVSRMNAAQIEVLELQTERYELSHSVTQRHEANF</sequence>
<evidence type="ECO:0000256" key="1">
    <source>
        <dbReference type="ARBA" id="ARBA00023054"/>
    </source>
</evidence>
<feature type="domain" description="DUF7603" evidence="4">
    <location>
        <begin position="788"/>
        <end position="896"/>
    </location>
</feature>
<keyword evidence="1 2" id="KW-0175">Coiled coil</keyword>
<feature type="compositionally biased region" description="Basic and acidic residues" evidence="3">
    <location>
        <begin position="395"/>
        <end position="412"/>
    </location>
</feature>